<name>A0A385EC79_9CAUD</name>
<dbReference type="EMBL" id="MH588546">
    <property type="protein sequence ID" value="AXQ69286.1"/>
    <property type="molecule type" value="Genomic_DNA"/>
</dbReference>
<reference evidence="2" key="1">
    <citation type="submission" date="2018-07" db="EMBL/GenBank/DDBJ databases">
        <title>Giant CbK-like Caulobacter bacteriophages have genetically divergent genomes.</title>
        <authorList>
            <person name="Wilson K.M."/>
            <person name="Ely B."/>
        </authorList>
    </citation>
    <scope>NUCLEOTIDE SEQUENCE [LARGE SCALE GENOMIC DNA]</scope>
</reference>
<reference evidence="1 2" key="2">
    <citation type="submission" date="2018-09" db="EMBL/GenBank/DDBJ databases">
        <title>Giant CbK-like Caulobacter bacteriophages have genetically divergent genomes.</title>
        <authorList>
            <person name="Wilson K."/>
            <person name="Ely B."/>
        </authorList>
    </citation>
    <scope>NUCLEOTIDE SEQUENCE [LARGE SCALE GENOMIC DNA]</scope>
</reference>
<sequence>MLDYITIHKRGEDAWDVCDERGRIAAIRSRLDDKFQPTGVWFIRIDRPERPAYAHLYETDQLFGSFQAAFAHICQRVLA</sequence>
<keyword evidence="2" id="KW-1185">Reference proteome</keyword>
<accession>A0A385EC79</accession>
<dbReference type="Proteomes" id="UP000259421">
    <property type="component" value="Segment"/>
</dbReference>
<organism evidence="1 2">
    <name type="scientific">Caulobacter phage CcrBL9</name>
    <dbReference type="NCBI Taxonomy" id="2283270"/>
    <lineage>
        <taxon>Viruses</taxon>
        <taxon>Duplodnaviria</taxon>
        <taxon>Heunggongvirae</taxon>
        <taxon>Uroviricota</taxon>
        <taxon>Caudoviricetes</taxon>
        <taxon>Jeanschmidtviridae</taxon>
        <taxon>Bertelyvirus</taxon>
        <taxon>Bertelyvirus BL9</taxon>
    </lineage>
</organism>
<gene>
    <name evidence="1" type="ORF">CcrBL9_gp262c</name>
</gene>
<evidence type="ECO:0000313" key="1">
    <source>
        <dbReference type="EMBL" id="AXQ69286.1"/>
    </source>
</evidence>
<protein>
    <submittedName>
        <fullName evidence="1">Uncharacterized protein</fullName>
    </submittedName>
</protein>
<evidence type="ECO:0000313" key="2">
    <source>
        <dbReference type="Proteomes" id="UP000259421"/>
    </source>
</evidence>
<proteinExistence type="predicted"/>